<dbReference type="InterPro" id="IPR003829">
    <property type="entry name" value="Pirin_N_dom"/>
</dbReference>
<dbReference type="Gene3D" id="2.60.120.10">
    <property type="entry name" value="Jelly Rolls"/>
    <property type="match status" value="2"/>
</dbReference>
<dbReference type="Pfam" id="PF17954">
    <property type="entry name" value="Pirin_C_2"/>
    <property type="match status" value="1"/>
</dbReference>
<reference evidence="4" key="1">
    <citation type="submission" date="2009-10" db="EMBL/GenBank/DDBJ databases">
        <title>Diversity of trophic interactions inside an arsenic-rich microbial ecosystem.</title>
        <authorList>
            <person name="Bertin P.N."/>
            <person name="Heinrich-Salmeron A."/>
            <person name="Pelletier E."/>
            <person name="Goulhen-Chollet F."/>
            <person name="Arsene-Ploetze F."/>
            <person name="Gallien S."/>
            <person name="Calteau A."/>
            <person name="Vallenet D."/>
            <person name="Casiot C."/>
            <person name="Chane-Woon-Ming B."/>
            <person name="Giloteaux L."/>
            <person name="Barakat M."/>
            <person name="Bonnefoy V."/>
            <person name="Bruneel O."/>
            <person name="Chandler M."/>
            <person name="Cleiss J."/>
            <person name="Duran R."/>
            <person name="Elbaz-Poulichet F."/>
            <person name="Fonknechten N."/>
            <person name="Lauga B."/>
            <person name="Mornico D."/>
            <person name="Ortet P."/>
            <person name="Schaeffer C."/>
            <person name="Siguier P."/>
            <person name="Alexander Thil Smith A."/>
            <person name="Van Dorsselaer A."/>
            <person name="Weissenbach J."/>
            <person name="Medigue C."/>
            <person name="Le Paslier D."/>
        </authorList>
    </citation>
    <scope>NUCLEOTIDE SEQUENCE</scope>
</reference>
<dbReference type="Pfam" id="PF02678">
    <property type="entry name" value="Pirin"/>
    <property type="match status" value="1"/>
</dbReference>
<dbReference type="EMBL" id="CABO01000041">
    <property type="protein sequence ID" value="CBI02816.1"/>
    <property type="molecule type" value="Genomic_DNA"/>
</dbReference>
<evidence type="ECO:0000259" key="2">
    <source>
        <dbReference type="Pfam" id="PF02678"/>
    </source>
</evidence>
<proteinExistence type="inferred from homology"/>
<sequence>MDSIITQRSEARAYFDHGWLKTYHSFSFADYYDPENLHWGALRVFNDDVIDPGEGFGTHPHRDMEILTYVLEGELEHRDSMGNHGVVAPGGVQYLSAGAGITHSEFNHSKERSVHLVQMWVMPHAKNLTPRYGQVDYTRADRLDRWLPIATGQPGIESRIAIWQNATCYVARVESAPLSFALGSDRYGFLFLASGEAEVAGEQLNAGDALRLQGSYEGTIRAKGAELVFWDTPSMNQARHGE</sequence>
<feature type="domain" description="Pirin N-terminal" evidence="2">
    <location>
        <begin position="12"/>
        <end position="121"/>
    </location>
</feature>
<organism evidence="4">
    <name type="scientific">mine drainage metagenome</name>
    <dbReference type="NCBI Taxonomy" id="410659"/>
    <lineage>
        <taxon>unclassified sequences</taxon>
        <taxon>metagenomes</taxon>
        <taxon>ecological metagenomes</taxon>
    </lineage>
</organism>
<evidence type="ECO:0000313" key="4">
    <source>
        <dbReference type="EMBL" id="CBI02816.1"/>
    </source>
</evidence>
<dbReference type="InterPro" id="IPR041602">
    <property type="entry name" value="Quercetinase_C"/>
</dbReference>
<dbReference type="AlphaFoldDB" id="E6Q6J1"/>
<dbReference type="PANTHER" id="PTHR43212">
    <property type="entry name" value="QUERCETIN 2,3-DIOXYGENASE"/>
    <property type="match status" value="1"/>
</dbReference>
<dbReference type="PIRSF" id="PIRSF006232">
    <property type="entry name" value="Pirin"/>
    <property type="match status" value="1"/>
</dbReference>
<dbReference type="PANTHER" id="PTHR43212:SF3">
    <property type="entry name" value="QUERCETIN 2,3-DIOXYGENASE"/>
    <property type="match status" value="1"/>
</dbReference>
<dbReference type="SUPFAM" id="SSF51182">
    <property type="entry name" value="RmlC-like cupins"/>
    <property type="match status" value="1"/>
</dbReference>
<evidence type="ECO:0000259" key="3">
    <source>
        <dbReference type="Pfam" id="PF17954"/>
    </source>
</evidence>
<name>E6Q6J1_9ZZZZ</name>
<protein>
    <submittedName>
        <fullName evidence="4">Putative pirin protein</fullName>
    </submittedName>
</protein>
<dbReference type="InterPro" id="IPR012093">
    <property type="entry name" value="Pirin"/>
</dbReference>
<comment type="similarity">
    <text evidence="1">Belongs to the pirin family.</text>
</comment>
<comment type="caution">
    <text evidence="4">The sequence shown here is derived from an EMBL/GenBank/DDBJ whole genome shotgun (WGS) entry which is preliminary data.</text>
</comment>
<feature type="domain" description="Quercetin 2,3-dioxygenase C-terminal cupin" evidence="3">
    <location>
        <begin position="157"/>
        <end position="223"/>
    </location>
</feature>
<dbReference type="CDD" id="cd02910">
    <property type="entry name" value="cupin_Yhhw_N"/>
    <property type="match status" value="1"/>
</dbReference>
<evidence type="ECO:0000256" key="1">
    <source>
        <dbReference type="ARBA" id="ARBA00008416"/>
    </source>
</evidence>
<dbReference type="InterPro" id="IPR014710">
    <property type="entry name" value="RmlC-like_jellyroll"/>
</dbReference>
<gene>
    <name evidence="4" type="ORF">CARN4_2660</name>
</gene>
<accession>E6Q6J1</accession>
<dbReference type="InterPro" id="IPR011051">
    <property type="entry name" value="RmlC_Cupin_sf"/>
</dbReference>